<dbReference type="Gene3D" id="3.10.450.40">
    <property type="match status" value="1"/>
</dbReference>
<reference evidence="2 3" key="1">
    <citation type="submission" date="2016-07" db="EMBL/GenBank/DDBJ databases">
        <title>Developing Vibrio natriegens as a novel, fast-growing host for biotechnology.</title>
        <authorList>
            <person name="Weinstock M.T."/>
            <person name="Hesek E.D."/>
            <person name="Wilson C.M."/>
            <person name="Gibson D.G."/>
        </authorList>
    </citation>
    <scope>NUCLEOTIDE SEQUENCE [LARGE SCALE GENOMIC DNA]</scope>
    <source>
        <strain evidence="2 3">ATCC 14048</strain>
    </source>
</reference>
<dbReference type="AlphaFoldDB" id="A0AAN0Y1Z7"/>
<keyword evidence="3" id="KW-1185">Reference proteome</keyword>
<dbReference type="GeneID" id="70912636"/>
<evidence type="ECO:0008006" key="4">
    <source>
        <dbReference type="Google" id="ProtNLM"/>
    </source>
</evidence>
<proteinExistence type="predicted"/>
<sequence length="144" mass="16473">MNKSTNSQRVALFLSLLPMLISAPTFAQQKDLLASQDGHAIVQDVIKPGTEIEFDEDQDEVYRAVQNGDIRPFSELYATVEKDLFGRIIKVELEEDNHAWVYELKILFDSNVLKVEYDAATLEMLEVKGRNFNKALKPQQQINE</sequence>
<feature type="chain" id="PRO_5042886412" description="PepSY domain-containing protein" evidence="1">
    <location>
        <begin position="28"/>
        <end position="144"/>
    </location>
</feature>
<dbReference type="RefSeq" id="WP_020332988.1">
    <property type="nucleotide sequence ID" value="NZ_ATFJ01000001.1"/>
</dbReference>
<keyword evidence="1" id="KW-0732">Signal</keyword>
<protein>
    <recommendedName>
        <fullName evidence="4">PepSY domain-containing protein</fullName>
    </recommendedName>
</protein>
<accession>A0AAN0Y1Z7</accession>
<evidence type="ECO:0000256" key="1">
    <source>
        <dbReference type="SAM" id="SignalP"/>
    </source>
</evidence>
<gene>
    <name evidence="2" type="ORF">BA890_05845</name>
</gene>
<evidence type="ECO:0000313" key="3">
    <source>
        <dbReference type="Proteomes" id="UP000092741"/>
    </source>
</evidence>
<evidence type="ECO:0000313" key="2">
    <source>
        <dbReference type="EMBL" id="ANQ12299.1"/>
    </source>
</evidence>
<organism evidence="2 3">
    <name type="scientific">Vibrio natriegens NBRC 15636 = ATCC 14048 = DSM 759</name>
    <dbReference type="NCBI Taxonomy" id="1219067"/>
    <lineage>
        <taxon>Bacteria</taxon>
        <taxon>Pseudomonadati</taxon>
        <taxon>Pseudomonadota</taxon>
        <taxon>Gammaproteobacteria</taxon>
        <taxon>Vibrionales</taxon>
        <taxon>Vibrionaceae</taxon>
        <taxon>Vibrio</taxon>
    </lineage>
</organism>
<dbReference type="KEGG" id="vna:PN96_07505"/>
<feature type="signal peptide" evidence="1">
    <location>
        <begin position="1"/>
        <end position="27"/>
    </location>
</feature>
<dbReference type="EMBL" id="CP016345">
    <property type="protein sequence ID" value="ANQ12299.1"/>
    <property type="molecule type" value="Genomic_DNA"/>
</dbReference>
<name>A0AAN0Y1Z7_VIBNA</name>
<dbReference type="Proteomes" id="UP000092741">
    <property type="component" value="Chromosome 1"/>
</dbReference>